<dbReference type="PIRSF" id="PIRSF001439">
    <property type="entry name" value="CryM"/>
    <property type="match status" value="1"/>
</dbReference>
<keyword evidence="2" id="KW-1185">Reference proteome</keyword>
<dbReference type="PANTHER" id="PTHR13812:SF19">
    <property type="entry name" value="KETIMINE REDUCTASE MU-CRYSTALLIN"/>
    <property type="match status" value="1"/>
</dbReference>
<evidence type="ECO:0000313" key="1">
    <source>
        <dbReference type="EMBL" id="AQZ67803.1"/>
    </source>
</evidence>
<dbReference type="SUPFAM" id="SSF51735">
    <property type="entry name" value="NAD(P)-binding Rossmann-fold domains"/>
    <property type="match status" value="1"/>
</dbReference>
<dbReference type="InterPro" id="IPR023866">
    <property type="entry name" value="SbnB"/>
</dbReference>
<dbReference type="InterPro" id="IPR003462">
    <property type="entry name" value="ODC_Mu_crystall"/>
</dbReference>
<evidence type="ECO:0000313" key="2">
    <source>
        <dbReference type="Proteomes" id="UP000190797"/>
    </source>
</evidence>
<dbReference type="Pfam" id="PF02423">
    <property type="entry name" value="OCD_Mu_crystall"/>
    <property type="match status" value="1"/>
</dbReference>
<dbReference type="InterPro" id="IPR023401">
    <property type="entry name" value="ODC_N"/>
</dbReference>
<dbReference type="KEGG" id="noa:BKM31_45755"/>
<dbReference type="OrthoDB" id="3396397at2"/>
<reference evidence="2" key="1">
    <citation type="journal article" date="2017" name="Med. Chem. Commun.">
        <title>Nonomuraea sp. ATCC 55076 harbours the largest actinomycete chromosome to date and the kistamicin biosynthetic gene cluster.</title>
        <authorList>
            <person name="Nazari B."/>
            <person name="Forneris C.C."/>
            <person name="Gibson M.I."/>
            <person name="Moon K."/>
            <person name="Schramma K.R."/>
            <person name="Seyedsayamdost M.R."/>
        </authorList>
    </citation>
    <scope>NUCLEOTIDE SEQUENCE [LARGE SCALE GENOMIC DNA]</scope>
    <source>
        <strain evidence="2">ATCC 55076</strain>
    </source>
</reference>
<dbReference type="Gene3D" id="3.30.1780.10">
    <property type="entry name" value="ornithine cyclodeaminase, domain 1"/>
    <property type="match status" value="1"/>
</dbReference>
<accession>A0A1V0AC88</accession>
<dbReference type="NCBIfam" id="TIGR03944">
    <property type="entry name" value="dehyd_SbnB_fam"/>
    <property type="match status" value="1"/>
</dbReference>
<dbReference type="Proteomes" id="UP000190797">
    <property type="component" value="Chromosome"/>
</dbReference>
<gene>
    <name evidence="1" type="ORF">BKM31_45755</name>
</gene>
<dbReference type="STRING" id="1909395.BKM31_45755"/>
<dbReference type="GO" id="GO:0016639">
    <property type="term" value="F:oxidoreductase activity, acting on the CH-NH2 group of donors, NAD or NADP as acceptor"/>
    <property type="evidence" value="ECO:0007669"/>
    <property type="project" value="InterPro"/>
</dbReference>
<protein>
    <submittedName>
        <fullName evidence="1">2,3-diaminopropionate biosynthesis protein SbnB</fullName>
    </submittedName>
</protein>
<dbReference type="AlphaFoldDB" id="A0A1V0AC88"/>
<dbReference type="GO" id="GO:0005737">
    <property type="term" value="C:cytoplasm"/>
    <property type="evidence" value="ECO:0007669"/>
    <property type="project" value="TreeGrafter"/>
</dbReference>
<dbReference type="Gene3D" id="3.40.50.720">
    <property type="entry name" value="NAD(P)-binding Rossmann-like Domain"/>
    <property type="match status" value="1"/>
</dbReference>
<dbReference type="RefSeq" id="WP_080044114.1">
    <property type="nucleotide sequence ID" value="NZ_CP017717.1"/>
</dbReference>
<dbReference type="PANTHER" id="PTHR13812">
    <property type="entry name" value="KETIMINE REDUCTASE MU-CRYSTALLIN"/>
    <property type="match status" value="1"/>
</dbReference>
<dbReference type="InterPro" id="IPR036291">
    <property type="entry name" value="NAD(P)-bd_dom_sf"/>
</dbReference>
<dbReference type="GO" id="GO:0019290">
    <property type="term" value="P:siderophore biosynthetic process"/>
    <property type="evidence" value="ECO:0007669"/>
    <property type="project" value="InterPro"/>
</dbReference>
<name>A0A1V0AC88_9ACTN</name>
<organism evidence="1 2">
    <name type="scientific">[Actinomadura] parvosata subsp. kistnae</name>
    <dbReference type="NCBI Taxonomy" id="1909395"/>
    <lineage>
        <taxon>Bacteria</taxon>
        <taxon>Bacillati</taxon>
        <taxon>Actinomycetota</taxon>
        <taxon>Actinomycetes</taxon>
        <taxon>Streptosporangiales</taxon>
        <taxon>Streptosporangiaceae</taxon>
        <taxon>Nonomuraea</taxon>
    </lineage>
</organism>
<dbReference type="EMBL" id="CP017717">
    <property type="protein sequence ID" value="AQZ67803.1"/>
    <property type="molecule type" value="Genomic_DNA"/>
</dbReference>
<proteinExistence type="predicted"/>
<sequence>MLIIRHDEVREILTGAEGAVLDLVRRTYRRHDEGATAVPHSTFLRFPGDRANRIIGLPAYLGGDQPAAGIKWVASFPANLAAGLARASATIVLNSMETGRPEAFLEGARISAARTAASAAVAAGTLLGGARPTGVSMIGCGLINFETLRFLAASLPAIPEVTIHDSSPARAGEFAERAAALLPHARLTITAAAGEAVAAHELVSIATTAVEPHLTLAGVRPGAVVLHISLRDIVPETILAARNVVDDVDHAVRERTSLHLAELRTGGRDFVHATLGGLLRGTSTLPGGQDSPVIFSPFGLGVLDIALARYVADEARERGLGVPVEDFLPQPEPVHA</sequence>